<dbReference type="Gramene" id="mRNA:HanXRQr2_Chr09g0410781">
    <property type="protein sequence ID" value="mRNA:HanXRQr2_Chr09g0410781"/>
    <property type="gene ID" value="HanXRQr2_Chr09g0410781"/>
</dbReference>
<reference evidence="1" key="1">
    <citation type="journal article" date="2017" name="Nature">
        <title>The sunflower genome provides insights into oil metabolism, flowering and Asterid evolution.</title>
        <authorList>
            <person name="Badouin H."/>
            <person name="Gouzy J."/>
            <person name="Grassa C.J."/>
            <person name="Murat F."/>
            <person name="Staton S.E."/>
            <person name="Cottret L."/>
            <person name="Lelandais-Briere C."/>
            <person name="Owens G.L."/>
            <person name="Carrere S."/>
            <person name="Mayjonade B."/>
            <person name="Legrand L."/>
            <person name="Gill N."/>
            <person name="Kane N.C."/>
            <person name="Bowers J.E."/>
            <person name="Hubner S."/>
            <person name="Bellec A."/>
            <person name="Berard A."/>
            <person name="Berges H."/>
            <person name="Blanchet N."/>
            <person name="Boniface M.C."/>
            <person name="Brunel D."/>
            <person name="Catrice O."/>
            <person name="Chaidir N."/>
            <person name="Claudel C."/>
            <person name="Donnadieu C."/>
            <person name="Faraut T."/>
            <person name="Fievet G."/>
            <person name="Helmstetter N."/>
            <person name="King M."/>
            <person name="Knapp S.J."/>
            <person name="Lai Z."/>
            <person name="Le Paslier M.C."/>
            <person name="Lippi Y."/>
            <person name="Lorenzon L."/>
            <person name="Mandel J.R."/>
            <person name="Marage G."/>
            <person name="Marchand G."/>
            <person name="Marquand E."/>
            <person name="Bret-Mestries E."/>
            <person name="Morien E."/>
            <person name="Nambeesan S."/>
            <person name="Nguyen T."/>
            <person name="Pegot-Espagnet P."/>
            <person name="Pouilly N."/>
            <person name="Raftis F."/>
            <person name="Sallet E."/>
            <person name="Schiex T."/>
            <person name="Thomas J."/>
            <person name="Vandecasteele C."/>
            <person name="Vares D."/>
            <person name="Vear F."/>
            <person name="Vautrin S."/>
            <person name="Crespi M."/>
            <person name="Mangin B."/>
            <person name="Burke J.M."/>
            <person name="Salse J."/>
            <person name="Munos S."/>
            <person name="Vincourt P."/>
            <person name="Rieseberg L.H."/>
            <person name="Langlade N.B."/>
        </authorList>
    </citation>
    <scope>NUCLEOTIDE SEQUENCE</scope>
    <source>
        <tissue evidence="1">Leaves</tissue>
    </source>
</reference>
<dbReference type="EMBL" id="MNCJ02000324">
    <property type="protein sequence ID" value="KAF5792860.1"/>
    <property type="molecule type" value="Genomic_DNA"/>
</dbReference>
<proteinExistence type="predicted"/>
<evidence type="ECO:0000313" key="1">
    <source>
        <dbReference type="EMBL" id="KAF5792860.1"/>
    </source>
</evidence>
<sequence>MEGELGVLLMHGSRRLITHICLTQCNSGEASGSQAGANARLKEKH</sequence>
<keyword evidence="2" id="KW-1185">Reference proteome</keyword>
<name>A0A9K3NAN6_HELAN</name>
<gene>
    <name evidence="1" type="ORF">HanXRQr2_Chr09g0410781</name>
</gene>
<organism evidence="1 2">
    <name type="scientific">Helianthus annuus</name>
    <name type="common">Common sunflower</name>
    <dbReference type="NCBI Taxonomy" id="4232"/>
    <lineage>
        <taxon>Eukaryota</taxon>
        <taxon>Viridiplantae</taxon>
        <taxon>Streptophyta</taxon>
        <taxon>Embryophyta</taxon>
        <taxon>Tracheophyta</taxon>
        <taxon>Spermatophyta</taxon>
        <taxon>Magnoliopsida</taxon>
        <taxon>eudicotyledons</taxon>
        <taxon>Gunneridae</taxon>
        <taxon>Pentapetalae</taxon>
        <taxon>asterids</taxon>
        <taxon>campanulids</taxon>
        <taxon>Asterales</taxon>
        <taxon>Asteraceae</taxon>
        <taxon>Asteroideae</taxon>
        <taxon>Heliantheae alliance</taxon>
        <taxon>Heliantheae</taxon>
        <taxon>Helianthus</taxon>
    </lineage>
</organism>
<comment type="caution">
    <text evidence="1">The sequence shown here is derived from an EMBL/GenBank/DDBJ whole genome shotgun (WGS) entry which is preliminary data.</text>
</comment>
<reference evidence="1" key="2">
    <citation type="submission" date="2020-06" db="EMBL/GenBank/DDBJ databases">
        <title>Helianthus annuus Genome sequencing and assembly Release 2.</title>
        <authorList>
            <person name="Gouzy J."/>
            <person name="Langlade N."/>
            <person name="Munos S."/>
        </authorList>
    </citation>
    <scope>NUCLEOTIDE SEQUENCE</scope>
    <source>
        <tissue evidence="1">Leaves</tissue>
    </source>
</reference>
<protein>
    <submittedName>
        <fullName evidence="1">Uncharacterized protein</fullName>
    </submittedName>
</protein>
<accession>A0A9K3NAN6</accession>
<evidence type="ECO:0000313" key="2">
    <source>
        <dbReference type="Proteomes" id="UP000215914"/>
    </source>
</evidence>
<dbReference type="AlphaFoldDB" id="A0A9K3NAN6"/>
<dbReference type="Proteomes" id="UP000215914">
    <property type="component" value="Unassembled WGS sequence"/>
</dbReference>